<dbReference type="Gene3D" id="3.40.50.2000">
    <property type="entry name" value="Glycogen Phosphorylase B"/>
    <property type="match status" value="1"/>
</dbReference>
<dbReference type="GO" id="GO:0008194">
    <property type="term" value="F:UDP-glycosyltransferase activity"/>
    <property type="evidence" value="ECO:0007669"/>
    <property type="project" value="InterPro"/>
</dbReference>
<dbReference type="CDD" id="cd03784">
    <property type="entry name" value="GT1_Gtf-like"/>
    <property type="match status" value="1"/>
</dbReference>
<dbReference type="SUPFAM" id="SSF53756">
    <property type="entry name" value="UDP-Glycosyltransferase/glycogen phosphorylase"/>
    <property type="match status" value="1"/>
</dbReference>
<evidence type="ECO:0000313" key="3">
    <source>
        <dbReference type="EMBL" id="PKI47753.1"/>
    </source>
</evidence>
<dbReference type="EMBL" id="MTKT01005615">
    <property type="protein sequence ID" value="OWM65239.1"/>
    <property type="molecule type" value="Genomic_DNA"/>
</dbReference>
<name>A0A218VY81_PUNGR</name>
<evidence type="ECO:0000313" key="2">
    <source>
        <dbReference type="EMBL" id="OWM65239.1"/>
    </source>
</evidence>
<evidence type="ECO:0000256" key="1">
    <source>
        <dbReference type="ARBA" id="ARBA00022679"/>
    </source>
</evidence>
<dbReference type="Pfam" id="PF00201">
    <property type="entry name" value="UDPGT"/>
    <property type="match status" value="1"/>
</dbReference>
<proteinExistence type="predicted"/>
<dbReference type="Proteomes" id="UP000197138">
    <property type="component" value="Unassembled WGS sequence"/>
</dbReference>
<reference evidence="4" key="1">
    <citation type="journal article" date="2017" name="Plant J.">
        <title>The pomegranate (Punica granatum L.) genome and the genomics of punicalagin biosynthesis.</title>
        <authorList>
            <person name="Qin G."/>
            <person name="Xu C."/>
            <person name="Ming R."/>
            <person name="Tang H."/>
            <person name="Guyot R."/>
            <person name="Kramer E.M."/>
            <person name="Hu Y."/>
            <person name="Yi X."/>
            <person name="Qi Y."/>
            <person name="Xu X."/>
            <person name="Gao Z."/>
            <person name="Pan H."/>
            <person name="Jian J."/>
            <person name="Tian Y."/>
            <person name="Yue Z."/>
            <person name="Xu Y."/>
        </authorList>
    </citation>
    <scope>NUCLEOTIDE SEQUENCE [LARGE SCALE GENOMIC DNA]</scope>
    <source>
        <strain evidence="4">cv. Dabenzi</strain>
    </source>
</reference>
<dbReference type="PANTHER" id="PTHR48045:SF21">
    <property type="entry name" value="UDP-GLYCOSYLTRANSFERASE 83A1"/>
    <property type="match status" value="1"/>
</dbReference>
<evidence type="ECO:0000313" key="5">
    <source>
        <dbReference type="Proteomes" id="UP000233551"/>
    </source>
</evidence>
<accession>A0A218VY81</accession>
<evidence type="ECO:0008006" key="6">
    <source>
        <dbReference type="Google" id="ProtNLM"/>
    </source>
</evidence>
<dbReference type="Proteomes" id="UP000233551">
    <property type="component" value="Unassembled WGS sequence"/>
</dbReference>
<sequence length="167" mass="19005">MGLELSGRPFLWVVRSDILDGQMESVRYLDGFLDRVASRGKMVSYVPQEKVLSHPSAACFLTHCGWNSTLEGLSYGVRFLCWPYLADQFYIQNYICDVLEVGLSLQIEDSSGVLSRHEIVQPLKKLISNTRLKENAEKIKAMAQKSVSQGGTSYWNLRYFVKQLKNC</sequence>
<comment type="caution">
    <text evidence="2">The sequence shown here is derived from an EMBL/GenBank/DDBJ whole genome shotgun (WGS) entry which is preliminary data.</text>
</comment>
<evidence type="ECO:0000313" key="4">
    <source>
        <dbReference type="Proteomes" id="UP000197138"/>
    </source>
</evidence>
<organism evidence="2 4">
    <name type="scientific">Punica granatum</name>
    <name type="common">Pomegranate</name>
    <dbReference type="NCBI Taxonomy" id="22663"/>
    <lineage>
        <taxon>Eukaryota</taxon>
        <taxon>Viridiplantae</taxon>
        <taxon>Streptophyta</taxon>
        <taxon>Embryophyta</taxon>
        <taxon>Tracheophyta</taxon>
        <taxon>Spermatophyta</taxon>
        <taxon>Magnoliopsida</taxon>
        <taxon>eudicotyledons</taxon>
        <taxon>Gunneridae</taxon>
        <taxon>Pentapetalae</taxon>
        <taxon>rosids</taxon>
        <taxon>malvids</taxon>
        <taxon>Myrtales</taxon>
        <taxon>Lythraceae</taxon>
        <taxon>Punica</taxon>
    </lineage>
</organism>
<keyword evidence="5" id="KW-1185">Reference proteome</keyword>
<dbReference type="InterPro" id="IPR002213">
    <property type="entry name" value="UDP_glucos_trans"/>
</dbReference>
<keyword evidence="1" id="KW-0808">Transferase</keyword>
<gene>
    <name evidence="2" type="ORF">CDL15_Pgr008829</name>
    <name evidence="3" type="ORF">CRG98_031886</name>
</gene>
<dbReference type="PANTHER" id="PTHR48045">
    <property type="entry name" value="UDP-GLYCOSYLTRANSFERASE 72B1"/>
    <property type="match status" value="1"/>
</dbReference>
<dbReference type="AlphaFoldDB" id="A0A218VY81"/>
<reference evidence="3 5" key="3">
    <citation type="submission" date="2017-11" db="EMBL/GenBank/DDBJ databases">
        <title>De-novo sequencing of pomegranate (Punica granatum L.) genome.</title>
        <authorList>
            <person name="Akparov Z."/>
            <person name="Amiraslanov A."/>
            <person name="Hajiyeva S."/>
            <person name="Abbasov M."/>
            <person name="Kaur K."/>
            <person name="Hamwieh A."/>
            <person name="Solovyev V."/>
            <person name="Salamov A."/>
            <person name="Braich B."/>
            <person name="Kosarev P."/>
            <person name="Mahmoud A."/>
            <person name="Hajiyev E."/>
            <person name="Babayeva S."/>
            <person name="Izzatullayeva V."/>
            <person name="Mammadov A."/>
            <person name="Mammadov A."/>
            <person name="Sharifova S."/>
            <person name="Ojaghi J."/>
            <person name="Eynullazada K."/>
            <person name="Bayramov B."/>
            <person name="Abdulazimova A."/>
            <person name="Shahmuradov I."/>
        </authorList>
    </citation>
    <scope>NUCLEOTIDE SEQUENCE [LARGE SCALE GENOMIC DNA]</scope>
    <source>
        <strain evidence="3">AG2017</strain>
        <strain evidence="5">cv. AG2017</strain>
        <tissue evidence="3">Leaf</tissue>
    </source>
</reference>
<dbReference type="EMBL" id="PGOL01002464">
    <property type="protein sequence ID" value="PKI47753.1"/>
    <property type="molecule type" value="Genomic_DNA"/>
</dbReference>
<reference evidence="2" key="2">
    <citation type="submission" date="2017-06" db="EMBL/GenBank/DDBJ databases">
        <title>The pomegranate genome and the genomics of punicalagin biosynthesis.</title>
        <authorList>
            <person name="Xu C."/>
        </authorList>
    </citation>
    <scope>NUCLEOTIDE SEQUENCE [LARGE SCALE GENOMIC DNA]</scope>
    <source>
        <tissue evidence="2">Fresh leaf</tissue>
    </source>
</reference>
<protein>
    <recommendedName>
        <fullName evidence="6">UDP-glycosyltransferase 83A1-like</fullName>
    </recommendedName>
</protein>